<evidence type="ECO:0000256" key="5">
    <source>
        <dbReference type="HAMAP-Rule" id="MF_00010"/>
    </source>
</evidence>
<comment type="similarity">
    <text evidence="5">Belongs to the UPF0060 family.</text>
</comment>
<feature type="transmembrane region" description="Helical" evidence="5">
    <location>
        <begin position="87"/>
        <end position="103"/>
    </location>
</feature>
<dbReference type="PANTHER" id="PTHR36116">
    <property type="entry name" value="UPF0060 MEMBRANE PROTEIN YNFA"/>
    <property type="match status" value="1"/>
</dbReference>
<dbReference type="Pfam" id="PF02694">
    <property type="entry name" value="UPF0060"/>
    <property type="match status" value="1"/>
</dbReference>
<name>A0ABU0HXQ6_9HYPH</name>
<dbReference type="InterPro" id="IPR037185">
    <property type="entry name" value="EmrE-like"/>
</dbReference>
<keyword evidence="3 5" id="KW-1133">Transmembrane helix</keyword>
<gene>
    <name evidence="6" type="ORF">QO012_001143</name>
</gene>
<proteinExistence type="inferred from homology"/>
<dbReference type="HAMAP" id="MF_00010">
    <property type="entry name" value="UPF0060"/>
    <property type="match status" value="1"/>
</dbReference>
<reference evidence="6 7" key="1">
    <citation type="submission" date="2023-07" db="EMBL/GenBank/DDBJ databases">
        <title>Genomic Encyclopedia of Type Strains, Phase IV (KMG-IV): sequencing the most valuable type-strain genomes for metagenomic binning, comparative biology and taxonomic classification.</title>
        <authorList>
            <person name="Goeker M."/>
        </authorList>
    </citation>
    <scope>NUCLEOTIDE SEQUENCE [LARGE SCALE GENOMIC DNA]</scope>
    <source>
        <strain evidence="6 7">DSM 19013</strain>
    </source>
</reference>
<evidence type="ECO:0000256" key="2">
    <source>
        <dbReference type="ARBA" id="ARBA00022692"/>
    </source>
</evidence>
<comment type="subcellular location">
    <subcellularLocation>
        <location evidence="5">Cell membrane</location>
        <topology evidence="5">Multi-pass membrane protein</topology>
    </subcellularLocation>
</comment>
<sequence length="106" mass="11186">MAILIYPAAALAEIAGCFAVWGWLRLGWSPWWALPSLASLAVFATLLTLIDSPAAGRAYAAYGGVYIGASLVWLWLVEGQRPDGRDWLGGAICLVGAAIILAGRGR</sequence>
<dbReference type="PANTHER" id="PTHR36116:SF1">
    <property type="entry name" value="UPF0060 MEMBRANE PROTEIN YNFA"/>
    <property type="match status" value="1"/>
</dbReference>
<keyword evidence="4 5" id="KW-0472">Membrane</keyword>
<evidence type="ECO:0000256" key="3">
    <source>
        <dbReference type="ARBA" id="ARBA00022989"/>
    </source>
</evidence>
<dbReference type="RefSeq" id="WP_238201443.1">
    <property type="nucleotide sequence ID" value="NZ_BPQE01000004.1"/>
</dbReference>
<evidence type="ECO:0000256" key="4">
    <source>
        <dbReference type="ARBA" id="ARBA00023136"/>
    </source>
</evidence>
<feature type="transmembrane region" description="Helical" evidence="5">
    <location>
        <begin position="29"/>
        <end position="50"/>
    </location>
</feature>
<dbReference type="InterPro" id="IPR003844">
    <property type="entry name" value="UPF0060"/>
</dbReference>
<evidence type="ECO:0000313" key="6">
    <source>
        <dbReference type="EMBL" id="MDQ0446652.1"/>
    </source>
</evidence>
<keyword evidence="1 5" id="KW-1003">Cell membrane</keyword>
<dbReference type="SUPFAM" id="SSF103481">
    <property type="entry name" value="Multidrug resistance efflux transporter EmrE"/>
    <property type="match status" value="1"/>
</dbReference>
<comment type="caution">
    <text evidence="6">The sequence shown here is derived from an EMBL/GenBank/DDBJ whole genome shotgun (WGS) entry which is preliminary data.</text>
</comment>
<dbReference type="NCBIfam" id="NF002586">
    <property type="entry name" value="PRK02237.1"/>
    <property type="match status" value="1"/>
</dbReference>
<evidence type="ECO:0000256" key="1">
    <source>
        <dbReference type="ARBA" id="ARBA00022475"/>
    </source>
</evidence>
<keyword evidence="7" id="KW-1185">Reference proteome</keyword>
<organism evidence="6 7">
    <name type="scientific">Methylobacterium aerolatum</name>
    <dbReference type="NCBI Taxonomy" id="418708"/>
    <lineage>
        <taxon>Bacteria</taxon>
        <taxon>Pseudomonadati</taxon>
        <taxon>Pseudomonadota</taxon>
        <taxon>Alphaproteobacteria</taxon>
        <taxon>Hyphomicrobiales</taxon>
        <taxon>Methylobacteriaceae</taxon>
        <taxon>Methylobacterium</taxon>
    </lineage>
</organism>
<keyword evidence="2 5" id="KW-0812">Transmembrane</keyword>
<feature type="transmembrane region" description="Helical" evidence="5">
    <location>
        <begin position="57"/>
        <end position="75"/>
    </location>
</feature>
<evidence type="ECO:0000313" key="7">
    <source>
        <dbReference type="Proteomes" id="UP001231124"/>
    </source>
</evidence>
<dbReference type="Proteomes" id="UP001231124">
    <property type="component" value="Unassembled WGS sequence"/>
</dbReference>
<protein>
    <submittedName>
        <fullName evidence="6">Small multidrug resistance family-3 protein</fullName>
    </submittedName>
</protein>
<accession>A0ABU0HXQ6</accession>
<dbReference type="EMBL" id="JAUSVP010000003">
    <property type="protein sequence ID" value="MDQ0446652.1"/>
    <property type="molecule type" value="Genomic_DNA"/>
</dbReference>